<gene>
    <name evidence="4" type="ORF">ECRASSUSDP1_LOCUS8997</name>
</gene>
<evidence type="ECO:0000313" key="5">
    <source>
        <dbReference type="Proteomes" id="UP001295684"/>
    </source>
</evidence>
<feature type="coiled-coil region" evidence="1">
    <location>
        <begin position="35"/>
        <end position="162"/>
    </location>
</feature>
<sequence>MSKKDKKDKPKKLTPEEEALQNAQNVNDIDDEGYKKSLRLQIRELEAEVQKEEDEAGLYQDERQRVNYFWIVAKKELEDKQADLRNKEREMQDLDEKHQIEIKVYKQRIKHLMFQNLDQLTELKKESEITLKNIEDEQRIESRELKADIRSLNVAMKEQEVRQGEYVRALKKANNKKKTAIRQEHERVANEIKMKYTHKMLLLRKEMEEKRKAMTLQIEAKKDKAIEDLIARHDQNYTKIKNYYQEITNTNLDVIKQMKDDLAEVRKNDQAKMKDLLEQKKINAKMSDPLKEIDLEVRALREKKIKFDAMNGELDIYKKDILSLDKRYREIEWEYEVKFQQYQYLIKEKEDLFAQFHKKIYDLHQKSGLKNLILTKQIETIQESIDIKEAQLNELLNASKIDQNQLKDIRSTLEESERIKNEAIKHIQQELKTIREAHSTMVKTYEGKLSEFGIPVEELGFDPLVPANI</sequence>
<dbReference type="GO" id="GO:0008017">
    <property type="term" value="F:microtubule binding"/>
    <property type="evidence" value="ECO:0007669"/>
    <property type="project" value="InterPro"/>
</dbReference>
<dbReference type="Pfam" id="PF13851">
    <property type="entry name" value="GAS"/>
    <property type="match status" value="1"/>
</dbReference>
<dbReference type="InterPro" id="IPR025593">
    <property type="entry name" value="GAS8_dom"/>
</dbReference>
<dbReference type="InterPro" id="IPR039308">
    <property type="entry name" value="GAS8"/>
</dbReference>
<protein>
    <recommendedName>
        <fullName evidence="3">Growth arrest-specific protein 8 domain-containing protein</fullName>
    </recommendedName>
</protein>
<reference evidence="4" key="1">
    <citation type="submission" date="2023-07" db="EMBL/GenBank/DDBJ databases">
        <authorList>
            <consortium name="AG Swart"/>
            <person name="Singh M."/>
            <person name="Singh A."/>
            <person name="Seah K."/>
            <person name="Emmerich C."/>
        </authorList>
    </citation>
    <scope>NUCLEOTIDE SEQUENCE</scope>
    <source>
        <strain evidence="4">DP1</strain>
    </source>
</reference>
<name>A0AAD1UF81_EUPCR</name>
<dbReference type="EMBL" id="CAMPGE010008825">
    <property type="protein sequence ID" value="CAI2367709.1"/>
    <property type="molecule type" value="Genomic_DNA"/>
</dbReference>
<dbReference type="GO" id="GO:0005874">
    <property type="term" value="C:microtubule"/>
    <property type="evidence" value="ECO:0007669"/>
    <property type="project" value="TreeGrafter"/>
</dbReference>
<evidence type="ECO:0000313" key="4">
    <source>
        <dbReference type="EMBL" id="CAI2367709.1"/>
    </source>
</evidence>
<dbReference type="GO" id="GO:0005794">
    <property type="term" value="C:Golgi apparatus"/>
    <property type="evidence" value="ECO:0007669"/>
    <property type="project" value="TreeGrafter"/>
</dbReference>
<comment type="caution">
    <text evidence="4">The sequence shown here is derived from an EMBL/GenBank/DDBJ whole genome shotgun (WGS) entry which is preliminary data.</text>
</comment>
<dbReference type="GO" id="GO:0048870">
    <property type="term" value="P:cell motility"/>
    <property type="evidence" value="ECO:0007669"/>
    <property type="project" value="InterPro"/>
</dbReference>
<keyword evidence="1" id="KW-0175">Coiled coil</keyword>
<evidence type="ECO:0000259" key="3">
    <source>
        <dbReference type="Pfam" id="PF13851"/>
    </source>
</evidence>
<proteinExistence type="predicted"/>
<feature type="domain" description="Growth arrest-specific protein 8" evidence="3">
    <location>
        <begin position="228"/>
        <end position="425"/>
    </location>
</feature>
<feature type="compositionally biased region" description="Basic and acidic residues" evidence="2">
    <location>
        <begin position="1"/>
        <end position="15"/>
    </location>
</feature>
<dbReference type="GO" id="GO:0031267">
    <property type="term" value="F:small GTPase binding"/>
    <property type="evidence" value="ECO:0007669"/>
    <property type="project" value="InterPro"/>
</dbReference>
<dbReference type="PANTHER" id="PTHR31543">
    <property type="entry name" value="DYNEIN REGULATORY COMPLEX SUBUNIT 4"/>
    <property type="match status" value="1"/>
</dbReference>
<feature type="region of interest" description="Disordered" evidence="2">
    <location>
        <begin position="1"/>
        <end position="28"/>
    </location>
</feature>
<keyword evidence="5" id="KW-1185">Reference proteome</keyword>
<dbReference type="Proteomes" id="UP001295684">
    <property type="component" value="Unassembled WGS sequence"/>
</dbReference>
<evidence type="ECO:0000256" key="1">
    <source>
        <dbReference type="SAM" id="Coils"/>
    </source>
</evidence>
<dbReference type="PANTHER" id="PTHR31543:SF1">
    <property type="entry name" value="HECT DOMAIN-CONTAINING PROTEIN"/>
    <property type="match status" value="1"/>
</dbReference>
<accession>A0AAD1UF81</accession>
<dbReference type="GO" id="GO:0031514">
    <property type="term" value="C:motile cilium"/>
    <property type="evidence" value="ECO:0007669"/>
    <property type="project" value="InterPro"/>
</dbReference>
<evidence type="ECO:0000256" key="2">
    <source>
        <dbReference type="SAM" id="MobiDB-lite"/>
    </source>
</evidence>
<organism evidence="4 5">
    <name type="scientific">Euplotes crassus</name>
    <dbReference type="NCBI Taxonomy" id="5936"/>
    <lineage>
        <taxon>Eukaryota</taxon>
        <taxon>Sar</taxon>
        <taxon>Alveolata</taxon>
        <taxon>Ciliophora</taxon>
        <taxon>Intramacronucleata</taxon>
        <taxon>Spirotrichea</taxon>
        <taxon>Hypotrichia</taxon>
        <taxon>Euplotida</taxon>
        <taxon>Euplotidae</taxon>
        <taxon>Moneuplotes</taxon>
    </lineage>
</organism>
<dbReference type="AlphaFoldDB" id="A0AAD1UF81"/>